<keyword evidence="5" id="KW-0449">Lipoprotein</keyword>
<keyword evidence="4" id="KW-0564">Palmitate</keyword>
<feature type="chain" id="PRO_5013118499" description="Glycine zipper 2TM domain-containing protein" evidence="6">
    <location>
        <begin position="22"/>
        <end position="157"/>
    </location>
</feature>
<dbReference type="InterPro" id="IPR051407">
    <property type="entry name" value="Bact_OM_lipoprot/Surf_antigen"/>
</dbReference>
<dbReference type="OrthoDB" id="5298161at2"/>
<evidence type="ECO:0000259" key="7">
    <source>
        <dbReference type="Pfam" id="PF05433"/>
    </source>
</evidence>
<dbReference type="Pfam" id="PF05433">
    <property type="entry name" value="Rick_17kDa_Anti"/>
    <property type="match status" value="1"/>
</dbReference>
<dbReference type="PROSITE" id="PS51257">
    <property type="entry name" value="PROKAR_LIPOPROTEIN"/>
    <property type="match status" value="1"/>
</dbReference>
<dbReference type="PANTHER" id="PTHR35603:SF1">
    <property type="entry name" value="OUTER MEMBRANE LIPOPROTEIN SLYB"/>
    <property type="match status" value="1"/>
</dbReference>
<evidence type="ECO:0000256" key="1">
    <source>
        <dbReference type="ARBA" id="ARBA00004459"/>
    </source>
</evidence>
<evidence type="ECO:0000256" key="4">
    <source>
        <dbReference type="ARBA" id="ARBA00023139"/>
    </source>
</evidence>
<dbReference type="InterPro" id="IPR008816">
    <property type="entry name" value="Gly_zipper_2TM_dom"/>
</dbReference>
<keyword evidence="3" id="KW-0472">Membrane</keyword>
<comment type="subcellular location">
    <subcellularLocation>
        <location evidence="1">Cell outer membrane</location>
        <topology evidence="1">Lipid-anchor</topology>
    </subcellularLocation>
</comment>
<name>A0A1Y0CV52_9GAMM</name>
<organism evidence="8 9">
    <name type="scientific">Oceanisphaera avium</name>
    <dbReference type="NCBI Taxonomy" id="1903694"/>
    <lineage>
        <taxon>Bacteria</taxon>
        <taxon>Pseudomonadati</taxon>
        <taxon>Pseudomonadota</taxon>
        <taxon>Gammaproteobacteria</taxon>
        <taxon>Aeromonadales</taxon>
        <taxon>Aeromonadaceae</taxon>
        <taxon>Oceanisphaera</taxon>
    </lineage>
</organism>
<evidence type="ECO:0000313" key="8">
    <source>
        <dbReference type="EMBL" id="ART79211.1"/>
    </source>
</evidence>
<keyword evidence="9" id="KW-1185">Reference proteome</keyword>
<protein>
    <recommendedName>
        <fullName evidence="7">Glycine zipper 2TM domain-containing protein</fullName>
    </recommendedName>
</protein>
<accession>A0A1Y0CV52</accession>
<feature type="domain" description="Glycine zipper 2TM" evidence="7">
    <location>
        <begin position="65"/>
        <end position="105"/>
    </location>
</feature>
<proteinExistence type="predicted"/>
<evidence type="ECO:0000313" key="9">
    <source>
        <dbReference type="Proteomes" id="UP000243793"/>
    </source>
</evidence>
<sequence length="157" mass="15865">MKYKAYSAVALAGALALAGCANPDVYSGDVYGSRAAKQAQSVTYATVTSVRPVLIQAGDENPNLIGTVGGGAVGGILGHQVGGGTGQALATAVGAIAGSMVGSRAEDKLSQVKAYEIEVRTDSGENLIVVQKADRTWQPGQRVRLVGSGSNLSVAPY</sequence>
<dbReference type="PANTHER" id="PTHR35603">
    <property type="match status" value="1"/>
</dbReference>
<evidence type="ECO:0000256" key="5">
    <source>
        <dbReference type="ARBA" id="ARBA00023288"/>
    </source>
</evidence>
<feature type="signal peptide" evidence="6">
    <location>
        <begin position="1"/>
        <end position="21"/>
    </location>
</feature>
<gene>
    <name evidence="8" type="ORF">CBP12_02825</name>
</gene>
<evidence type="ECO:0000256" key="2">
    <source>
        <dbReference type="ARBA" id="ARBA00022729"/>
    </source>
</evidence>
<dbReference type="AlphaFoldDB" id="A0A1Y0CV52"/>
<dbReference type="EMBL" id="CP021376">
    <property type="protein sequence ID" value="ART79211.1"/>
    <property type="molecule type" value="Genomic_DNA"/>
</dbReference>
<dbReference type="Proteomes" id="UP000243793">
    <property type="component" value="Chromosome"/>
</dbReference>
<dbReference type="GO" id="GO:0009279">
    <property type="term" value="C:cell outer membrane"/>
    <property type="evidence" value="ECO:0007669"/>
    <property type="project" value="UniProtKB-SubCell"/>
</dbReference>
<evidence type="ECO:0000256" key="3">
    <source>
        <dbReference type="ARBA" id="ARBA00023136"/>
    </source>
</evidence>
<keyword evidence="2 6" id="KW-0732">Signal</keyword>
<dbReference type="RefSeq" id="WP_086962759.1">
    <property type="nucleotide sequence ID" value="NZ_CP021376.1"/>
</dbReference>
<evidence type="ECO:0000256" key="6">
    <source>
        <dbReference type="SAM" id="SignalP"/>
    </source>
</evidence>
<reference evidence="9" key="1">
    <citation type="submission" date="2017-05" db="EMBL/GenBank/DDBJ databases">
        <authorList>
            <person name="Sung H."/>
        </authorList>
    </citation>
    <scope>NUCLEOTIDE SEQUENCE [LARGE SCALE GENOMIC DNA]</scope>
    <source>
        <strain evidence="9">AMac2203</strain>
    </source>
</reference>
<dbReference type="KEGG" id="ocm:CBP12_02825"/>